<dbReference type="AlphaFoldDB" id="A0A8H4KLL1"/>
<dbReference type="GO" id="GO:0000428">
    <property type="term" value="C:DNA-directed RNA polymerase complex"/>
    <property type="evidence" value="ECO:0007669"/>
    <property type="project" value="UniProtKB-KW"/>
</dbReference>
<evidence type="ECO:0000313" key="2">
    <source>
        <dbReference type="EMBL" id="KAF4451453.1"/>
    </source>
</evidence>
<feature type="region of interest" description="Disordered" evidence="1">
    <location>
        <begin position="1"/>
        <end position="26"/>
    </location>
</feature>
<reference evidence="2" key="1">
    <citation type="submission" date="2020-01" db="EMBL/GenBank/DDBJ databases">
        <title>Identification and distribution of gene clusters putatively required for synthesis of sphingolipid metabolism inhibitors in phylogenetically diverse species of the filamentous fungus Fusarium.</title>
        <authorList>
            <person name="Kim H.-S."/>
            <person name="Busman M."/>
            <person name="Brown D.W."/>
            <person name="Divon H."/>
            <person name="Uhlig S."/>
            <person name="Proctor R.H."/>
        </authorList>
    </citation>
    <scope>NUCLEOTIDE SEQUENCE</scope>
    <source>
        <strain evidence="2">NRRL 53441</strain>
    </source>
</reference>
<gene>
    <name evidence="2" type="ORF">F53441_5545</name>
</gene>
<comment type="caution">
    <text evidence="2">The sequence shown here is derived from an EMBL/GenBank/DDBJ whole genome shotgun (WGS) entry which is preliminary data.</text>
</comment>
<dbReference type="EMBL" id="JAADJG010000218">
    <property type="protein sequence ID" value="KAF4451453.1"/>
    <property type="molecule type" value="Genomic_DNA"/>
</dbReference>
<protein>
    <submittedName>
        <fullName evidence="2">DNA-directed RNA polymerase II subunit rpb1</fullName>
    </submittedName>
</protein>
<sequence>MDNPSNNPMASNQEAGHPTHQNQNSPYAVYIFNFNILPPESANPQAQRQEAGSYTPAPEPSVDDSSSDLDFQQLPPTTDQAVGDYRPASPTYCPESPAYRPVSPVLSRDGDYQPVSPEYRPESPKYYPQSPRYQPESPMYHPPSPTSDQELNGHRPRSPVYDQVYNLNDGSLMDASPEFENQSSDDIRVRLPDISSVTVQGASPSEAENETALVPDDDTQMAESSSTAAPLWQHDFLNRIPTLPPSLRLEELDYGSTVSSADEFFAAIHEAVYGKEESYLPCPPRWRREQYVAKLEVLLPRTETTTFDSMHQRLNEMVGLGDFIGLLEIRDSLRRRALIFRTSRELSNRLSGLITTRTIGMERNSRVDPDGDLYPSYASQ</sequence>
<dbReference type="Proteomes" id="UP000605986">
    <property type="component" value="Unassembled WGS sequence"/>
</dbReference>
<keyword evidence="2" id="KW-0804">Transcription</keyword>
<accession>A0A8H4KLL1</accession>
<name>A0A8H4KLL1_9HYPO</name>
<evidence type="ECO:0000313" key="3">
    <source>
        <dbReference type="Proteomes" id="UP000605986"/>
    </source>
</evidence>
<proteinExistence type="predicted"/>
<dbReference type="OrthoDB" id="336321at2759"/>
<organism evidence="2 3">
    <name type="scientific">Fusarium austroafricanum</name>
    <dbReference type="NCBI Taxonomy" id="2364996"/>
    <lineage>
        <taxon>Eukaryota</taxon>
        <taxon>Fungi</taxon>
        <taxon>Dikarya</taxon>
        <taxon>Ascomycota</taxon>
        <taxon>Pezizomycotina</taxon>
        <taxon>Sordariomycetes</taxon>
        <taxon>Hypocreomycetidae</taxon>
        <taxon>Hypocreales</taxon>
        <taxon>Nectriaceae</taxon>
        <taxon>Fusarium</taxon>
        <taxon>Fusarium concolor species complex</taxon>
    </lineage>
</organism>
<feature type="compositionally biased region" description="Polar residues" evidence="1">
    <location>
        <begin position="42"/>
        <end position="52"/>
    </location>
</feature>
<keyword evidence="3" id="KW-1185">Reference proteome</keyword>
<feature type="region of interest" description="Disordered" evidence="1">
    <location>
        <begin position="38"/>
        <end position="160"/>
    </location>
</feature>
<evidence type="ECO:0000256" key="1">
    <source>
        <dbReference type="SAM" id="MobiDB-lite"/>
    </source>
</evidence>
<keyword evidence="2" id="KW-0240">DNA-directed RNA polymerase</keyword>